<dbReference type="EMBL" id="ML996694">
    <property type="protein sequence ID" value="KAF2400799.1"/>
    <property type="molecule type" value="Genomic_DNA"/>
</dbReference>
<name>A0A6G1HYA6_9PEZI</name>
<gene>
    <name evidence="1" type="ORF">EJ06DRAFT_509696</name>
</gene>
<accession>A0A6G1HYA6</accession>
<dbReference type="PANTHER" id="PTHR39214:SF1">
    <property type="entry name" value="MICROBODY (PEROXISOME) BIOGENESIS PROTEIN PEROXIN 8 (EUROFUNG)"/>
    <property type="match status" value="1"/>
</dbReference>
<dbReference type="InterPro" id="IPR055334">
    <property type="entry name" value="PEX8-like"/>
</dbReference>
<proteinExistence type="predicted"/>
<reference evidence="1" key="1">
    <citation type="journal article" date="2020" name="Stud. Mycol.">
        <title>101 Dothideomycetes genomes: a test case for predicting lifestyles and emergence of pathogens.</title>
        <authorList>
            <person name="Haridas S."/>
            <person name="Albert R."/>
            <person name="Binder M."/>
            <person name="Bloem J."/>
            <person name="Labutti K."/>
            <person name="Salamov A."/>
            <person name="Andreopoulos B."/>
            <person name="Baker S."/>
            <person name="Barry K."/>
            <person name="Bills G."/>
            <person name="Bluhm B."/>
            <person name="Cannon C."/>
            <person name="Castanera R."/>
            <person name="Culley D."/>
            <person name="Daum C."/>
            <person name="Ezra D."/>
            <person name="Gonzalez J."/>
            <person name="Henrissat B."/>
            <person name="Kuo A."/>
            <person name="Liang C."/>
            <person name="Lipzen A."/>
            <person name="Lutzoni F."/>
            <person name="Magnuson J."/>
            <person name="Mondo S."/>
            <person name="Nolan M."/>
            <person name="Ohm R."/>
            <person name="Pangilinan J."/>
            <person name="Park H.-J."/>
            <person name="Ramirez L."/>
            <person name="Alfaro M."/>
            <person name="Sun H."/>
            <person name="Tritt A."/>
            <person name="Yoshinaga Y."/>
            <person name="Zwiers L.-H."/>
            <person name="Turgeon B."/>
            <person name="Goodwin S."/>
            <person name="Spatafora J."/>
            <person name="Crous P."/>
            <person name="Grigoriev I."/>
        </authorList>
    </citation>
    <scope>NUCLEOTIDE SEQUENCE</scope>
    <source>
        <strain evidence="1">CBS 262.69</strain>
    </source>
</reference>
<evidence type="ECO:0000313" key="2">
    <source>
        <dbReference type="Proteomes" id="UP000799640"/>
    </source>
</evidence>
<dbReference type="PANTHER" id="PTHR39214">
    <property type="entry name" value="MICROBODY (PEROXISOME) BIOGENESIS PROTEIN PEROXIN 8 (EUROFUNG)"/>
    <property type="match status" value="1"/>
</dbReference>
<keyword evidence="2" id="KW-1185">Reference proteome</keyword>
<organism evidence="1 2">
    <name type="scientific">Trichodelitschia bisporula</name>
    <dbReference type="NCBI Taxonomy" id="703511"/>
    <lineage>
        <taxon>Eukaryota</taxon>
        <taxon>Fungi</taxon>
        <taxon>Dikarya</taxon>
        <taxon>Ascomycota</taxon>
        <taxon>Pezizomycotina</taxon>
        <taxon>Dothideomycetes</taxon>
        <taxon>Dothideomycetes incertae sedis</taxon>
        <taxon>Phaeotrichales</taxon>
        <taxon>Phaeotrichaceae</taxon>
        <taxon>Trichodelitschia</taxon>
    </lineage>
</organism>
<protein>
    <recommendedName>
        <fullName evidence="3">Peroxisomal membrane protein Pex17</fullName>
    </recommendedName>
</protein>
<dbReference type="AlphaFoldDB" id="A0A6G1HYA6"/>
<dbReference type="Pfam" id="PF26001">
    <property type="entry name" value="Pex8"/>
    <property type="match status" value="1"/>
</dbReference>
<sequence>MPADRILETLLRSLQTWTAQQDTPVILSTAAALLTRLHNPLNVTLLTAHLLTAPALWERPDGLQTVLRIVGVFHAAAQAIIKREHEAAARETGSGAYPYVPEPDIGLPAEAWMRAVVAGADERSERWKHVLVLGGLVIGFGDEGISASAKRRLGEGFVRAVNMALAEGRGHEELGGHAVALTLNHAFPLLGDGERAGLDWNLVLPVLVGSAFFSHEGLQSAYFIGAIDLDILEGQGKLSWAANTTSFYQVEQILKRPLVSSLGPLSRLIAHAVEHISDPWIIQTMVEDLTGFTRSLIMQWRQIKLSRVDVPDEAAIFPEETLKRTIPTLWKLLKAALFALVIVFRGAVGRLLNDRVLASDAVAPILASQVLHSLRNVYFIASRLGTDSLSQYTFISLASIDILSNYPPAAGTLLSDIAPPHPGTIPPSPLDRTLDHYFLNTAEHFTLILPLSTSADLLLPTALPYLTTPPTPHTLPIFEAAHSVALAVFAAPHAAPLAAEYLPTYVSALFNVFPAHLSPRQFRLAFKTLLRTAAPPAPLAASQPDLPAIVLELLHHRAGTAGTTPLAPRPGESEAPVPLSEQAVLVLTLLDALPFLPVPLLEEWLPLAAGLVRGVGDAGMRDVARTRFWEVLVGGEMDAERAMVAAAWWGTWGGREAVLYDGTGDGGEYLMSGGLGKGEESKL</sequence>
<evidence type="ECO:0000313" key="1">
    <source>
        <dbReference type="EMBL" id="KAF2400799.1"/>
    </source>
</evidence>
<evidence type="ECO:0008006" key="3">
    <source>
        <dbReference type="Google" id="ProtNLM"/>
    </source>
</evidence>
<dbReference type="OrthoDB" id="2357318at2759"/>
<dbReference type="Proteomes" id="UP000799640">
    <property type="component" value="Unassembled WGS sequence"/>
</dbReference>